<dbReference type="SUPFAM" id="SSF55103">
    <property type="entry name" value="FAD-linked oxidases, C-terminal domain"/>
    <property type="match status" value="1"/>
</dbReference>
<dbReference type="InterPro" id="IPR006094">
    <property type="entry name" value="Oxid_FAD_bind_N"/>
</dbReference>
<keyword evidence="2" id="KW-0274">FAD</keyword>
<dbReference type="GO" id="GO:0016491">
    <property type="term" value="F:oxidoreductase activity"/>
    <property type="evidence" value="ECO:0007669"/>
    <property type="project" value="UniProtKB-KW"/>
</dbReference>
<dbReference type="InterPro" id="IPR016167">
    <property type="entry name" value="FAD-bd_PCMH_sub1"/>
</dbReference>
<accession>A0ABU6CV78</accession>
<evidence type="ECO:0000256" key="1">
    <source>
        <dbReference type="ARBA" id="ARBA00022630"/>
    </source>
</evidence>
<comment type="caution">
    <text evidence="4">The sequence shown here is derived from an EMBL/GenBank/DDBJ whole genome shotgun (WGS) entry which is preliminary data.</text>
</comment>
<dbReference type="EMBL" id="JAYMYJ010000056">
    <property type="protein sequence ID" value="MEB4590740.1"/>
    <property type="molecule type" value="Genomic_DNA"/>
</dbReference>
<dbReference type="RefSeq" id="WP_324694104.1">
    <property type="nucleotide sequence ID" value="NZ_JAYMYJ010000056.1"/>
</dbReference>
<protein>
    <submittedName>
        <fullName evidence="4">FAD-binding oxidoreductase</fullName>
        <ecNumber evidence="4">1.-.-.-</ecNumber>
    </submittedName>
</protein>
<dbReference type="Gene3D" id="3.30.43.10">
    <property type="entry name" value="Uridine Diphospho-n-acetylenolpyruvylglucosamine Reductase, domain 2"/>
    <property type="match status" value="1"/>
</dbReference>
<dbReference type="InterPro" id="IPR016170">
    <property type="entry name" value="Cytok_DH_C_sf"/>
</dbReference>
<dbReference type="InterPro" id="IPR036318">
    <property type="entry name" value="FAD-bd_PCMH-like_sf"/>
</dbReference>
<dbReference type="Gene3D" id="3.40.462.10">
    <property type="entry name" value="FAD-linked oxidases, C-terminal domain"/>
    <property type="match status" value="1"/>
</dbReference>
<dbReference type="InterPro" id="IPR016164">
    <property type="entry name" value="FAD-linked_Oxase-like_C"/>
</dbReference>
<evidence type="ECO:0000259" key="3">
    <source>
        <dbReference type="PROSITE" id="PS51387"/>
    </source>
</evidence>
<dbReference type="Proteomes" id="UP001308005">
    <property type="component" value="Unassembled WGS sequence"/>
</dbReference>
<dbReference type="Gene3D" id="3.30.465.10">
    <property type="match status" value="1"/>
</dbReference>
<dbReference type="PANTHER" id="PTHR11748:SF114">
    <property type="entry name" value="ARYL-ALCOHOL OXIDASE VANILLYL-ALCOHOL OXIDASE (AFU_ORTHOLOGUE AFUA_3G09500)-RELATED"/>
    <property type="match status" value="1"/>
</dbReference>
<keyword evidence="4" id="KW-0560">Oxidoreductase</keyword>
<dbReference type="InterPro" id="IPR016169">
    <property type="entry name" value="FAD-bd_PCMH_sub2"/>
</dbReference>
<dbReference type="InterPro" id="IPR016171">
    <property type="entry name" value="Vanillyl_alc_oxidase_C-sub2"/>
</dbReference>
<sequence>MEIRAGTPPLGEEIADQLRVVVGADYVCTSVEDLDRYSRCTIPWQSRCMAVVFPASADEVAGIVRIAARHRLAVWPSSTGRNWGYGTTLAIEDGAIVMILERMNRVLEVNEELAYAVIEPGVTYEQFNKHLRSKGYKLWIDCTDGSGQGSVIGNAIERGIGETPYGDHFGNLCGIEVVLPDGERVHVGGAIQGLKTWHTHKWGLGPYLEGIFTQSSLGIVTKAGIWLMPQPESYNSFVYEIHDERHLPKVLDIFRRLALTGVVNTKLHMINDFVSMTILTQRIAEQVPQDGPLSDAHLAALRRKYGIAPWNCAGGIYGTRGQVKLQRSLLRQHLSPHGRLIFLSDRLLPYLQRVIDWSWKSPLIRRLTELAARTSLPVLDSAPYVHKILQGIPTEYFVKHAYYRYRRPRPEQVVQPARDRCGLIWFAPILPFSNEQVWPFLDACKQRFAAHGFDFYVAMLLMNPRSVVCLMAIIFDHEDTDETARSQQLYQELLAIMHERQFQQYRAGLQSWGDLFRNAPEMQRLHAKIKAALDPDNILAPGHYGVSCRQPIVIDNGNPR</sequence>
<dbReference type="Pfam" id="PF01565">
    <property type="entry name" value="FAD_binding_4"/>
    <property type="match status" value="1"/>
</dbReference>
<evidence type="ECO:0000256" key="2">
    <source>
        <dbReference type="ARBA" id="ARBA00022827"/>
    </source>
</evidence>
<dbReference type="InterPro" id="IPR016166">
    <property type="entry name" value="FAD-bd_PCMH"/>
</dbReference>
<dbReference type="SUPFAM" id="SSF56176">
    <property type="entry name" value="FAD-binding/transporter-associated domain-like"/>
    <property type="match status" value="1"/>
</dbReference>
<reference evidence="5" key="1">
    <citation type="submission" date="2023-07" db="EMBL/GenBank/DDBJ databases">
        <title>The carbon used by Thiothrix.</title>
        <authorList>
            <person name="Chen L."/>
        </authorList>
    </citation>
    <scope>NUCLEOTIDE SEQUENCE [LARGE SCALE GENOMIC DNA]</scope>
</reference>
<keyword evidence="1" id="KW-0285">Flavoprotein</keyword>
<dbReference type="PROSITE" id="PS51387">
    <property type="entry name" value="FAD_PCMH"/>
    <property type="match status" value="1"/>
</dbReference>
<gene>
    <name evidence="4" type="ORF">VSS37_07095</name>
</gene>
<dbReference type="Gene3D" id="1.10.45.10">
    <property type="entry name" value="Vanillyl-alcohol Oxidase, Chain A, domain 4"/>
    <property type="match status" value="1"/>
</dbReference>
<feature type="domain" description="FAD-binding PCMH-type" evidence="3">
    <location>
        <begin position="44"/>
        <end position="230"/>
    </location>
</feature>
<evidence type="ECO:0000313" key="5">
    <source>
        <dbReference type="Proteomes" id="UP001308005"/>
    </source>
</evidence>
<name>A0ABU6CV78_9GAMM</name>
<dbReference type="PANTHER" id="PTHR11748">
    <property type="entry name" value="D-LACTATE DEHYDROGENASE"/>
    <property type="match status" value="1"/>
</dbReference>
<proteinExistence type="predicted"/>
<keyword evidence="5" id="KW-1185">Reference proteome</keyword>
<organism evidence="4 5">
    <name type="scientific">Candidatus Thiothrix phosphatis</name>
    <dbReference type="NCBI Taxonomy" id="3112415"/>
    <lineage>
        <taxon>Bacteria</taxon>
        <taxon>Pseudomonadati</taxon>
        <taxon>Pseudomonadota</taxon>
        <taxon>Gammaproteobacteria</taxon>
        <taxon>Thiotrichales</taxon>
        <taxon>Thiotrichaceae</taxon>
        <taxon>Thiothrix</taxon>
    </lineage>
</organism>
<evidence type="ECO:0000313" key="4">
    <source>
        <dbReference type="EMBL" id="MEB4590740.1"/>
    </source>
</evidence>
<dbReference type="EC" id="1.-.-.-" evidence="4"/>